<evidence type="ECO:0000313" key="9">
    <source>
        <dbReference type="Proteomes" id="UP001142374"/>
    </source>
</evidence>
<evidence type="ECO:0000256" key="5">
    <source>
        <dbReference type="ARBA" id="ARBA00023136"/>
    </source>
</evidence>
<dbReference type="SUPFAM" id="SSF103473">
    <property type="entry name" value="MFS general substrate transporter"/>
    <property type="match status" value="1"/>
</dbReference>
<dbReference type="RefSeq" id="WP_168094174.1">
    <property type="nucleotide sequence ID" value="NZ_JAATER010000219.1"/>
</dbReference>
<evidence type="ECO:0000256" key="4">
    <source>
        <dbReference type="ARBA" id="ARBA00022989"/>
    </source>
</evidence>
<dbReference type="InterPro" id="IPR011701">
    <property type="entry name" value="MFS"/>
</dbReference>
<keyword evidence="3 7" id="KW-0812">Transmembrane</keyword>
<feature type="transmembrane region" description="Helical" evidence="7">
    <location>
        <begin position="251"/>
        <end position="273"/>
    </location>
</feature>
<feature type="region of interest" description="Disordered" evidence="6">
    <location>
        <begin position="397"/>
        <end position="424"/>
    </location>
</feature>
<feature type="transmembrane region" description="Helical" evidence="7">
    <location>
        <begin position="12"/>
        <end position="36"/>
    </location>
</feature>
<reference evidence="8" key="1">
    <citation type="submission" date="2022-06" db="EMBL/GenBank/DDBJ databases">
        <title>WGS of actinobacteria.</title>
        <authorList>
            <person name="Thawai C."/>
        </authorList>
    </citation>
    <scope>NUCLEOTIDE SEQUENCE</scope>
    <source>
        <strain evidence="8">AA8</strain>
    </source>
</reference>
<feature type="transmembrane region" description="Helical" evidence="7">
    <location>
        <begin position="223"/>
        <end position="245"/>
    </location>
</feature>
<dbReference type="AlphaFoldDB" id="A0A9X2LCC4"/>
<evidence type="ECO:0000256" key="2">
    <source>
        <dbReference type="ARBA" id="ARBA00022475"/>
    </source>
</evidence>
<keyword evidence="2" id="KW-1003">Cell membrane</keyword>
<comment type="caution">
    <text evidence="8">The sequence shown here is derived from an EMBL/GenBank/DDBJ whole genome shotgun (WGS) entry which is preliminary data.</text>
</comment>
<dbReference type="GO" id="GO:0022857">
    <property type="term" value="F:transmembrane transporter activity"/>
    <property type="evidence" value="ECO:0007669"/>
    <property type="project" value="InterPro"/>
</dbReference>
<evidence type="ECO:0000256" key="3">
    <source>
        <dbReference type="ARBA" id="ARBA00022692"/>
    </source>
</evidence>
<feature type="transmembrane region" description="Helical" evidence="7">
    <location>
        <begin position="369"/>
        <end position="387"/>
    </location>
</feature>
<gene>
    <name evidence="8" type="ORF">NQU55_00940</name>
</gene>
<feature type="transmembrane region" description="Helical" evidence="7">
    <location>
        <begin position="75"/>
        <end position="97"/>
    </location>
</feature>
<evidence type="ECO:0000256" key="1">
    <source>
        <dbReference type="ARBA" id="ARBA00004651"/>
    </source>
</evidence>
<organism evidence="8 9">
    <name type="scientific">Streptomyces telluris</name>
    <dbReference type="NCBI Taxonomy" id="2720021"/>
    <lineage>
        <taxon>Bacteria</taxon>
        <taxon>Bacillati</taxon>
        <taxon>Actinomycetota</taxon>
        <taxon>Actinomycetes</taxon>
        <taxon>Kitasatosporales</taxon>
        <taxon>Streptomycetaceae</taxon>
        <taxon>Streptomyces</taxon>
    </lineage>
</organism>
<dbReference type="PANTHER" id="PTHR23513">
    <property type="entry name" value="INTEGRAL MEMBRANE EFFLUX PROTEIN-RELATED"/>
    <property type="match status" value="1"/>
</dbReference>
<dbReference type="CDD" id="cd06173">
    <property type="entry name" value="MFS_MefA_like"/>
    <property type="match status" value="1"/>
</dbReference>
<name>A0A9X2LCC4_9ACTN</name>
<feature type="compositionally biased region" description="Basic and acidic residues" evidence="6">
    <location>
        <begin position="414"/>
        <end position="424"/>
    </location>
</feature>
<dbReference type="PANTHER" id="PTHR23513:SF11">
    <property type="entry name" value="STAPHYLOFERRIN A TRANSPORTER"/>
    <property type="match status" value="1"/>
</dbReference>
<dbReference type="EMBL" id="JANIID010000001">
    <property type="protein sequence ID" value="MCQ8768352.1"/>
    <property type="molecule type" value="Genomic_DNA"/>
</dbReference>
<accession>A0A9X2LCC4</accession>
<evidence type="ECO:0000256" key="7">
    <source>
        <dbReference type="SAM" id="Phobius"/>
    </source>
</evidence>
<sequence>MRGVNLGRPGTWLLGGTLATSLGGGMQTLAAGKLLYDETGSIAAFGIVLIVEQLLTFTVPLVAGPWVDRGDPRRICTAIELARGTALIAIGCVMLSGPSPLGWIMAMSLCIKAGQPFYRGAMFSMAPAAVPGAALGTFNAYSNIAQQGGALLGAAVAGVIIQGWGASACFLVTGAGFLLSGLAIAAARMPRPEAEPAAGKGASAGWGPVVALLRTERGFARHLLLGTADNIAVVLFNLLLFALVARHFGGSAYWLSAMDCAFAVGAICAAPALGPLETRLGPKGAVRAGLAGQALCFAALAAGPGGPVVIGLALVLGACNTVSWTTVTTALQLRAGKAVRGRIGTARNLVTAGVSAALVPVVSRLEQRSLGFALLAGAVVVAAYVLLAGAVAGDRGTPGEDGAAGQDGTTRNETSGDEKEVTAT</sequence>
<evidence type="ECO:0000313" key="8">
    <source>
        <dbReference type="EMBL" id="MCQ8768352.1"/>
    </source>
</evidence>
<evidence type="ECO:0000256" key="6">
    <source>
        <dbReference type="SAM" id="MobiDB-lite"/>
    </source>
</evidence>
<dbReference type="Proteomes" id="UP001142374">
    <property type="component" value="Unassembled WGS sequence"/>
</dbReference>
<keyword evidence="5 7" id="KW-0472">Membrane</keyword>
<keyword evidence="4 7" id="KW-1133">Transmembrane helix</keyword>
<feature type="transmembrane region" description="Helical" evidence="7">
    <location>
        <begin position="117"/>
        <end position="141"/>
    </location>
</feature>
<protein>
    <submittedName>
        <fullName evidence="8">MFS transporter</fullName>
    </submittedName>
</protein>
<proteinExistence type="predicted"/>
<dbReference type="Gene3D" id="1.20.1250.20">
    <property type="entry name" value="MFS general substrate transporter like domains"/>
    <property type="match status" value="1"/>
</dbReference>
<keyword evidence="9" id="KW-1185">Reference proteome</keyword>
<feature type="transmembrane region" description="Helical" evidence="7">
    <location>
        <begin position="42"/>
        <end position="63"/>
    </location>
</feature>
<dbReference type="Pfam" id="PF07690">
    <property type="entry name" value="MFS_1"/>
    <property type="match status" value="1"/>
</dbReference>
<dbReference type="InterPro" id="IPR036259">
    <property type="entry name" value="MFS_trans_sf"/>
</dbReference>
<dbReference type="GO" id="GO:0005886">
    <property type="term" value="C:plasma membrane"/>
    <property type="evidence" value="ECO:0007669"/>
    <property type="project" value="UniProtKB-SubCell"/>
</dbReference>
<comment type="subcellular location">
    <subcellularLocation>
        <location evidence="1">Cell membrane</location>
        <topology evidence="1">Multi-pass membrane protein</topology>
    </subcellularLocation>
</comment>
<feature type="transmembrane region" description="Helical" evidence="7">
    <location>
        <begin position="148"/>
        <end position="164"/>
    </location>
</feature>